<proteinExistence type="predicted"/>
<feature type="transmembrane region" description="Helical" evidence="2">
    <location>
        <begin position="148"/>
        <end position="179"/>
    </location>
</feature>
<evidence type="ECO:0000259" key="3">
    <source>
        <dbReference type="Pfam" id="PF13828"/>
    </source>
</evidence>
<dbReference type="Pfam" id="PF13828">
    <property type="entry name" value="DUF4190"/>
    <property type="match status" value="1"/>
</dbReference>
<feature type="transmembrane region" description="Helical" evidence="2">
    <location>
        <begin position="199"/>
        <end position="220"/>
    </location>
</feature>
<dbReference type="EMBL" id="NHZO01000154">
    <property type="protein sequence ID" value="PHQ49002.1"/>
    <property type="molecule type" value="Genomic_DNA"/>
</dbReference>
<evidence type="ECO:0000256" key="2">
    <source>
        <dbReference type="SAM" id="Phobius"/>
    </source>
</evidence>
<organism evidence="4 5">
    <name type="scientific">Streptomyces cinnamoneus</name>
    <name type="common">Streptoverticillium cinnamoneum</name>
    <dbReference type="NCBI Taxonomy" id="53446"/>
    <lineage>
        <taxon>Bacteria</taxon>
        <taxon>Bacillati</taxon>
        <taxon>Actinomycetota</taxon>
        <taxon>Actinomycetes</taxon>
        <taxon>Kitasatosporales</taxon>
        <taxon>Streptomycetaceae</taxon>
        <taxon>Streptomyces</taxon>
        <taxon>Streptomyces cinnamoneus group</taxon>
    </lineage>
</organism>
<evidence type="ECO:0000256" key="1">
    <source>
        <dbReference type="SAM" id="MobiDB-lite"/>
    </source>
</evidence>
<dbReference type="RefSeq" id="WP_099200962.1">
    <property type="nucleotide sequence ID" value="NZ_NHZO01000154.1"/>
</dbReference>
<protein>
    <recommendedName>
        <fullName evidence="3">DUF4190 domain-containing protein</fullName>
    </recommendedName>
</protein>
<evidence type="ECO:0000313" key="4">
    <source>
        <dbReference type="EMBL" id="PHQ49002.1"/>
    </source>
</evidence>
<accession>A0A2G1XCQ2</accession>
<feature type="compositionally biased region" description="Pro residues" evidence="1">
    <location>
        <begin position="32"/>
        <end position="52"/>
    </location>
</feature>
<dbReference type="AlphaFoldDB" id="A0A2G1XCQ2"/>
<evidence type="ECO:0000313" key="5">
    <source>
        <dbReference type="Proteomes" id="UP000222531"/>
    </source>
</evidence>
<sequence>MSDRDDAQPELLDGDTWAPPGTPVPLDKPAAPSLPPVPPVAPAVPAPPAGQPAPLPMPPVAPVPPARAGVPPVPPVPLAPTGPGTPSAYQGEAHGLTWPAPPAQAFGTGPYAQGPYGPTAYATGAYGYPGPSYGPGWPGMTPAPNNGFGVAALVLGIIGTVLSWTIVFGVICSVLAIVFGAIGRSKVSTGEGTNGGQALAGLILGGVGLLATACFLAFYITHDDGDDDPDYDGGDDTYGAYMAAPPGPAPLVFAARR</sequence>
<keyword evidence="2" id="KW-0812">Transmembrane</keyword>
<keyword evidence="2" id="KW-1133">Transmembrane helix</keyword>
<dbReference type="InterPro" id="IPR025241">
    <property type="entry name" value="DUF4190"/>
</dbReference>
<dbReference type="OrthoDB" id="4338073at2"/>
<keyword evidence="2" id="KW-0472">Membrane</keyword>
<comment type="caution">
    <text evidence="4">The sequence shown here is derived from an EMBL/GenBank/DDBJ whole genome shotgun (WGS) entry which is preliminary data.</text>
</comment>
<dbReference type="Proteomes" id="UP000222531">
    <property type="component" value="Unassembled WGS sequence"/>
</dbReference>
<feature type="domain" description="DUF4190" evidence="3">
    <location>
        <begin position="149"/>
        <end position="213"/>
    </location>
</feature>
<reference evidence="4 5" key="1">
    <citation type="journal article" date="2017" name="Biochemistry">
        <title>Identification of the Biosynthetic Pathway for the Antibiotic Bicyclomycin.</title>
        <authorList>
            <person name="Patteson J."/>
            <person name="Cai W."/>
            <person name="Johnson R.A."/>
            <person name="Santa Maria K."/>
            <person name="Li B."/>
        </authorList>
    </citation>
    <scope>NUCLEOTIDE SEQUENCE [LARGE SCALE GENOMIC DNA]</scope>
    <source>
        <strain evidence="4 5">ATCC 21532</strain>
    </source>
</reference>
<gene>
    <name evidence="4" type="ORF">BLA24_23145</name>
</gene>
<name>A0A2G1XCQ2_STRCJ</name>
<feature type="region of interest" description="Disordered" evidence="1">
    <location>
        <begin position="1"/>
        <end position="52"/>
    </location>
</feature>
<keyword evidence="5" id="KW-1185">Reference proteome</keyword>